<gene>
    <name evidence="1" type="ORF">AAFF_G00361840</name>
</gene>
<keyword evidence="2" id="KW-1185">Reference proteome</keyword>
<name>A0AAD7WN71_9TELE</name>
<comment type="caution">
    <text evidence="1">The sequence shown here is derived from an EMBL/GenBank/DDBJ whole genome shotgun (WGS) entry which is preliminary data.</text>
</comment>
<accession>A0AAD7WN71</accession>
<reference evidence="1" key="1">
    <citation type="journal article" date="2023" name="Science">
        <title>Genome structures resolve the early diversification of teleost fishes.</title>
        <authorList>
            <person name="Parey E."/>
            <person name="Louis A."/>
            <person name="Montfort J."/>
            <person name="Bouchez O."/>
            <person name="Roques C."/>
            <person name="Iampietro C."/>
            <person name="Lluch J."/>
            <person name="Castinel A."/>
            <person name="Donnadieu C."/>
            <person name="Desvignes T."/>
            <person name="Floi Bucao C."/>
            <person name="Jouanno E."/>
            <person name="Wen M."/>
            <person name="Mejri S."/>
            <person name="Dirks R."/>
            <person name="Jansen H."/>
            <person name="Henkel C."/>
            <person name="Chen W.J."/>
            <person name="Zahm M."/>
            <person name="Cabau C."/>
            <person name="Klopp C."/>
            <person name="Thompson A.W."/>
            <person name="Robinson-Rechavi M."/>
            <person name="Braasch I."/>
            <person name="Lecointre G."/>
            <person name="Bobe J."/>
            <person name="Postlethwait J.H."/>
            <person name="Berthelot C."/>
            <person name="Roest Crollius H."/>
            <person name="Guiguen Y."/>
        </authorList>
    </citation>
    <scope>NUCLEOTIDE SEQUENCE</scope>
    <source>
        <strain evidence="1">NC1722</strain>
    </source>
</reference>
<evidence type="ECO:0000313" key="2">
    <source>
        <dbReference type="Proteomes" id="UP001221898"/>
    </source>
</evidence>
<dbReference type="EMBL" id="JAINUG010000061">
    <property type="protein sequence ID" value="KAJ8402870.1"/>
    <property type="molecule type" value="Genomic_DNA"/>
</dbReference>
<protein>
    <submittedName>
        <fullName evidence="1">Uncharacterized protein</fullName>
    </submittedName>
</protein>
<evidence type="ECO:0000313" key="1">
    <source>
        <dbReference type="EMBL" id="KAJ8402870.1"/>
    </source>
</evidence>
<sequence length="200" mass="21965">MALYHSWRQILLPPACVPRPGHALLADSSLSGETLALPGWTQSRLPVPAPSAQGLCCDCCCWGLGFLFVVETWQKSEEYAPFIELCPPDCNFISTLGPLDVVEASLWFSEAVLQVERCWDNVLQLPPKELQHPQDIAGNSDDVTKLRPATSLFKLQQAEISGLSHDMPASFGDCSEIFRSGITESGVYILCLHTCVMLNT</sequence>
<dbReference type="AlphaFoldDB" id="A0AAD7WN71"/>
<organism evidence="1 2">
    <name type="scientific">Aldrovandia affinis</name>
    <dbReference type="NCBI Taxonomy" id="143900"/>
    <lineage>
        <taxon>Eukaryota</taxon>
        <taxon>Metazoa</taxon>
        <taxon>Chordata</taxon>
        <taxon>Craniata</taxon>
        <taxon>Vertebrata</taxon>
        <taxon>Euteleostomi</taxon>
        <taxon>Actinopterygii</taxon>
        <taxon>Neopterygii</taxon>
        <taxon>Teleostei</taxon>
        <taxon>Notacanthiformes</taxon>
        <taxon>Halosauridae</taxon>
        <taxon>Aldrovandia</taxon>
    </lineage>
</organism>
<proteinExistence type="predicted"/>
<dbReference type="Proteomes" id="UP001221898">
    <property type="component" value="Unassembled WGS sequence"/>
</dbReference>